<dbReference type="InterPro" id="IPR014044">
    <property type="entry name" value="CAP_dom"/>
</dbReference>
<dbReference type="SUPFAM" id="SSF55797">
    <property type="entry name" value="PR-1-like"/>
    <property type="match status" value="1"/>
</dbReference>
<dbReference type="AlphaFoldDB" id="A0A0A1V7E1"/>
<dbReference type="Pfam" id="PF00188">
    <property type="entry name" value="CAP"/>
    <property type="match status" value="1"/>
</dbReference>
<evidence type="ECO:0000313" key="4">
    <source>
        <dbReference type="Proteomes" id="UP000030151"/>
    </source>
</evidence>
<dbReference type="PRINTS" id="PR00837">
    <property type="entry name" value="V5TPXLIKE"/>
</dbReference>
<dbReference type="PANTHER" id="PTHR10334">
    <property type="entry name" value="CYSTEINE-RICH SECRETORY PROTEIN-RELATED"/>
    <property type="match status" value="1"/>
</dbReference>
<sequence>MKPSFALVAPSLLPRLCLSAVVTITAPPAIPSDEPQWKTADTFTSAILNSTNFYRGEHNATAVSWNETLASFAADHLARSGCRFEHSGGPYGENLAEGYPNATASVEAWGDERDRFDFGDPRFAHDTGHFTQLVWKSTTAVGCGRRLCGESGWYLVCEYWPRGNVIGRFGDEVGREISAAALLRPSIVSVVALGICAVILAAA</sequence>
<dbReference type="eggNOG" id="KOG3017">
    <property type="taxonomic scope" value="Eukaryota"/>
</dbReference>
<comment type="caution">
    <text evidence="3">The sequence shown here is derived from an EMBL/GenBank/DDBJ whole genome shotgun (WGS) entry which is preliminary data.</text>
</comment>
<organism evidence="3 4">
    <name type="scientific">Metarhizium robertsii</name>
    <dbReference type="NCBI Taxonomy" id="568076"/>
    <lineage>
        <taxon>Eukaryota</taxon>
        <taxon>Fungi</taxon>
        <taxon>Dikarya</taxon>
        <taxon>Ascomycota</taxon>
        <taxon>Pezizomycotina</taxon>
        <taxon>Sordariomycetes</taxon>
        <taxon>Hypocreomycetidae</taxon>
        <taxon>Hypocreales</taxon>
        <taxon>Clavicipitaceae</taxon>
        <taxon>Metarhizium</taxon>
    </lineage>
</organism>
<dbReference type="PROSITE" id="PS01009">
    <property type="entry name" value="CRISP_1"/>
    <property type="match status" value="1"/>
</dbReference>
<dbReference type="HOGENOM" id="CLU_035730_6_2_1"/>
<dbReference type="InterPro" id="IPR001283">
    <property type="entry name" value="CRISP-related"/>
</dbReference>
<dbReference type="InterPro" id="IPR035940">
    <property type="entry name" value="CAP_sf"/>
</dbReference>
<protein>
    <submittedName>
        <fullName evidence="3">Cysteine-rich secretory protein</fullName>
    </submittedName>
</protein>
<feature type="chain" id="PRO_5001981141" evidence="1">
    <location>
        <begin position="20"/>
        <end position="203"/>
    </location>
</feature>
<evidence type="ECO:0000256" key="1">
    <source>
        <dbReference type="SAM" id="SignalP"/>
    </source>
</evidence>
<dbReference type="InterPro" id="IPR018244">
    <property type="entry name" value="Allrgn_V5/Tpx1_CS"/>
</dbReference>
<dbReference type="Gene3D" id="3.40.33.10">
    <property type="entry name" value="CAP"/>
    <property type="match status" value="1"/>
</dbReference>
<name>A0A0A1V7E1_9HYPO</name>
<keyword evidence="1" id="KW-0732">Signal</keyword>
<dbReference type="Proteomes" id="UP000030151">
    <property type="component" value="Unassembled WGS sequence"/>
</dbReference>
<dbReference type="EMBL" id="JELW01000001">
    <property type="protein sequence ID" value="EXV06129.1"/>
    <property type="molecule type" value="Genomic_DNA"/>
</dbReference>
<evidence type="ECO:0000313" key="3">
    <source>
        <dbReference type="EMBL" id="EXV06129.1"/>
    </source>
</evidence>
<feature type="domain" description="SCP" evidence="2">
    <location>
        <begin position="42"/>
        <end position="167"/>
    </location>
</feature>
<evidence type="ECO:0000259" key="2">
    <source>
        <dbReference type="SMART" id="SM00198"/>
    </source>
</evidence>
<proteinExistence type="predicted"/>
<dbReference type="GO" id="GO:0005576">
    <property type="term" value="C:extracellular region"/>
    <property type="evidence" value="ECO:0007669"/>
    <property type="project" value="InterPro"/>
</dbReference>
<dbReference type="OrthoDB" id="337038at2759"/>
<feature type="signal peptide" evidence="1">
    <location>
        <begin position="1"/>
        <end position="19"/>
    </location>
</feature>
<dbReference type="SMART" id="SM00198">
    <property type="entry name" value="SCP"/>
    <property type="match status" value="1"/>
</dbReference>
<reference evidence="3 4" key="1">
    <citation type="submission" date="2014-02" db="EMBL/GenBank/DDBJ databases">
        <title>The genome sequence of the entomopathogenic fungus Metarhizium robertsii ARSEF 2575.</title>
        <authorList>
            <person name="Giuliano Garisto Donzelli B."/>
            <person name="Roe B.A."/>
            <person name="Macmil S.L."/>
            <person name="Krasnoff S.B."/>
            <person name="Gibson D.M."/>
        </authorList>
    </citation>
    <scope>NUCLEOTIDE SEQUENCE [LARGE SCALE GENOMIC DNA]</scope>
    <source>
        <strain evidence="3 4">ARSEF 2575</strain>
    </source>
</reference>
<gene>
    <name evidence="3" type="ORF">X797_000846</name>
</gene>
<accession>A0A0A1V7E1</accession>